<evidence type="ECO:0000256" key="1">
    <source>
        <dbReference type="SAM" id="MobiDB-lite"/>
    </source>
</evidence>
<feature type="region of interest" description="Disordered" evidence="1">
    <location>
        <begin position="52"/>
        <end position="137"/>
    </location>
</feature>
<keyword evidence="3" id="KW-1185">Reference proteome</keyword>
<dbReference type="STRING" id="158607.A0A2P5IFH7"/>
<dbReference type="EMBL" id="MAVT02000014">
    <property type="protein sequence ID" value="POS81266.1"/>
    <property type="molecule type" value="Genomic_DNA"/>
</dbReference>
<evidence type="ECO:0000313" key="3">
    <source>
        <dbReference type="Proteomes" id="UP000094444"/>
    </source>
</evidence>
<feature type="compositionally biased region" description="Basic and acidic residues" evidence="1">
    <location>
        <begin position="209"/>
        <end position="221"/>
    </location>
</feature>
<dbReference type="AlphaFoldDB" id="A0A2P5IFH7"/>
<comment type="caution">
    <text evidence="2">The sequence shown here is derived from an EMBL/GenBank/DDBJ whole genome shotgun (WGS) entry which is preliminary data.</text>
</comment>
<feature type="region of interest" description="Disordered" evidence="1">
    <location>
        <begin position="209"/>
        <end position="309"/>
    </location>
</feature>
<proteinExistence type="predicted"/>
<organism evidence="2 3">
    <name type="scientific">Diaporthe helianthi</name>
    <dbReference type="NCBI Taxonomy" id="158607"/>
    <lineage>
        <taxon>Eukaryota</taxon>
        <taxon>Fungi</taxon>
        <taxon>Dikarya</taxon>
        <taxon>Ascomycota</taxon>
        <taxon>Pezizomycotina</taxon>
        <taxon>Sordariomycetes</taxon>
        <taxon>Sordariomycetidae</taxon>
        <taxon>Diaporthales</taxon>
        <taxon>Diaporthaceae</taxon>
        <taxon>Diaporthe</taxon>
    </lineage>
</organism>
<accession>A0A2P5IFH7</accession>
<sequence>MSHNSPSLTPQGFWNTGSRESTSNSRNSAGQDPPRPARDGFEWVWFPEGYWAERPSPHRTSSKSHGTQGATSAGSAGKLFRWTSRASGGTIPSHEHELRGASPKTVKSHPALAAQQGNPRKQSSGSFSPPRTLPQSPWLSEAAQVQALQRPLDRQMSFFGMGSLNEQSRHARKRSSGDSGFLSALQMKAKATKSKPSWNLFQRSKIEKAAEAVPEPKKEGTSEAAPSYFNQKPAQPPHPSTPPEEKEENESHGPLKGLRKWFSRGPQSQKDNGSPLTRHTSTSSRSSQKWLTSKSPGSQTGGSSDYKKLQGKTTLATMYRYKLTREAVSVTTPPLKHSADGRARNLFFEIKHPVPTDSSLSSSASSARAAPRVFSCRKGVDSARREWWDEPKALVRRDPVKGISYFEFDIPEHHPSSPMCPANPMHKLKGRGVCVFHGRAKQASTDDGSGIAEEDMMESG</sequence>
<feature type="compositionally biased region" description="Low complexity" evidence="1">
    <location>
        <begin position="274"/>
        <end position="295"/>
    </location>
</feature>
<feature type="compositionally biased region" description="Low complexity" evidence="1">
    <location>
        <begin position="66"/>
        <end position="77"/>
    </location>
</feature>
<evidence type="ECO:0000313" key="2">
    <source>
        <dbReference type="EMBL" id="POS81266.1"/>
    </source>
</evidence>
<feature type="region of interest" description="Disordered" evidence="1">
    <location>
        <begin position="159"/>
        <end position="182"/>
    </location>
</feature>
<dbReference type="OrthoDB" id="3648773at2759"/>
<dbReference type="InParanoid" id="A0A2P5IFH7"/>
<feature type="compositionally biased region" description="Polar residues" evidence="1">
    <location>
        <begin position="1"/>
        <end position="30"/>
    </location>
</feature>
<name>A0A2P5IFH7_DIAHE</name>
<gene>
    <name evidence="2" type="ORF">DHEL01_v200366</name>
</gene>
<reference evidence="2" key="1">
    <citation type="submission" date="2017-09" db="EMBL/GenBank/DDBJ databases">
        <title>Polyketide synthases of a Diaporthe helianthi virulent isolate.</title>
        <authorList>
            <person name="Baroncelli R."/>
        </authorList>
    </citation>
    <scope>NUCLEOTIDE SEQUENCE [LARGE SCALE GENOMIC DNA]</scope>
    <source>
        <strain evidence="2">7/96</strain>
    </source>
</reference>
<protein>
    <submittedName>
        <fullName evidence="2">Uncharacterized protein</fullName>
    </submittedName>
</protein>
<dbReference type="Proteomes" id="UP000094444">
    <property type="component" value="Unassembled WGS sequence"/>
</dbReference>
<feature type="compositionally biased region" description="Polar residues" evidence="1">
    <location>
        <begin position="115"/>
        <end position="137"/>
    </location>
</feature>
<feature type="region of interest" description="Disordered" evidence="1">
    <location>
        <begin position="1"/>
        <end position="40"/>
    </location>
</feature>